<evidence type="ECO:0000256" key="15">
    <source>
        <dbReference type="ARBA" id="ARBA00081702"/>
    </source>
</evidence>
<dbReference type="GO" id="GO:0031146">
    <property type="term" value="P:SCF-dependent proteasomal ubiquitin-dependent protein catabolic process"/>
    <property type="evidence" value="ECO:0007669"/>
    <property type="project" value="TreeGrafter"/>
</dbReference>
<comment type="similarity">
    <text evidence="12">Belongs to the DRC6 family.</text>
</comment>
<evidence type="ECO:0000256" key="2">
    <source>
        <dbReference type="ARBA" id="ARBA00004611"/>
    </source>
</evidence>
<dbReference type="GO" id="GO:0005813">
    <property type="term" value="C:centrosome"/>
    <property type="evidence" value="ECO:0007669"/>
    <property type="project" value="UniProtKB-SubCell"/>
</dbReference>
<dbReference type="PROSITE" id="PS50181">
    <property type="entry name" value="FBOX"/>
    <property type="match status" value="1"/>
</dbReference>
<evidence type="ECO:0000313" key="19">
    <source>
        <dbReference type="RefSeq" id="XP_021019260.1"/>
    </source>
</evidence>
<evidence type="ECO:0000256" key="8">
    <source>
        <dbReference type="ARBA" id="ARBA00023069"/>
    </source>
</evidence>
<organism evidence="18 19">
    <name type="scientific">Mus caroli</name>
    <name type="common">Ryukyu mouse</name>
    <name type="synonym">Ricefield mouse</name>
    <dbReference type="NCBI Taxonomy" id="10089"/>
    <lineage>
        <taxon>Eukaryota</taxon>
        <taxon>Metazoa</taxon>
        <taxon>Chordata</taxon>
        <taxon>Craniata</taxon>
        <taxon>Vertebrata</taxon>
        <taxon>Euteleostomi</taxon>
        <taxon>Mammalia</taxon>
        <taxon>Eutheria</taxon>
        <taxon>Euarchontoglires</taxon>
        <taxon>Glires</taxon>
        <taxon>Rodentia</taxon>
        <taxon>Myomorpha</taxon>
        <taxon>Muroidea</taxon>
        <taxon>Muridae</taxon>
        <taxon>Murinae</taxon>
        <taxon>Mus</taxon>
        <taxon>Mus</taxon>
    </lineage>
</organism>
<keyword evidence="4" id="KW-0433">Leucine-rich repeat</keyword>
<evidence type="ECO:0000256" key="5">
    <source>
        <dbReference type="ARBA" id="ARBA00022737"/>
    </source>
</evidence>
<dbReference type="Pfam" id="PF12937">
    <property type="entry name" value="F-box-like"/>
    <property type="match status" value="1"/>
</dbReference>
<dbReference type="SUPFAM" id="SSF81383">
    <property type="entry name" value="F-box domain"/>
    <property type="match status" value="1"/>
</dbReference>
<sequence length="828" mass="94841">MASLRSATPRLRSYFRDKYIPQICEALLCGLLVTCPEDPLKYLEHMILAIIKRGLENLLWDMCIHPSLKPRVRRLSETYLDELFGLDDQLVTPELMIKACTFYTGHLVKTHFSGWKKVAIPRANQEEIMAEKMDKAIAHDNFRCQKYIFNRWFAYTVMSRERLITTLLRLRHLFYMQRQRIILAKWKERARHKSKTREDDLISKHELQLKNWKFKLESKKGEKPISLEGSLSDIAVENRCIAFDISVLPEQAILQIFLYLTFKDMMACSRVNRSWMAMIQRGSLWNSIDFSTVKNIADKCVVTTLQKWRLNVLRLNFRGCDFRTKTLKAVSHCKNLQELNVSDCQSFTDESMRHISEGCPGVLYLNLSNTTITNRTMRLLPRYFHNLQNLSLAYCRKFTDKGLQYLNLGNGCHKLIYLDLSGCTQISVQGFRNIASSCTGIVHLTINDMPTLTDNCVKVLVEKCPRISSVVLIGSPHISDYAFKALSACDLKKIRFEGNKRISDACFKSIDRNYPGINHIYMVDCKGLTDNSLKSLSLLKQLTVLNLTNCIRIGDIGLKHFFDGPASIRLRELNLTNCSLLGDSSIIRLSERCPNLHYLNLRNCEHLTDLAIEYIASMLSLISVDLSGTLISNEGMTILSRHRKLREVSVSDCVNITDFGIRAYCKTSLLLEHLDVSYCSQLTDDIIKTIAIFCTRITSLNIAGCPKITDAGMEILSARCHYLHILDISGCIQLTDQIIQDLQIGCKQLRILKMQFCKSISQAAAQKMSSVVQHQEYSSDNPPHWFGYDSEGNPLDKIHSRVQLRTHSKLIVKEPFSIDEEDPDSKHQ</sequence>
<dbReference type="FunFam" id="3.80.10.10:FF:000291">
    <property type="entry name" value="F-box and leucine rich repeat protein 13"/>
    <property type="match status" value="1"/>
</dbReference>
<dbReference type="RefSeq" id="XP_021019260.1">
    <property type="nucleotide sequence ID" value="XM_021163601.1"/>
</dbReference>
<dbReference type="FunFam" id="3.80.10.10:FF:000266">
    <property type="entry name" value="F-box and leucine rich repeat protein 13"/>
    <property type="match status" value="1"/>
</dbReference>
<dbReference type="GO" id="GO:0019005">
    <property type="term" value="C:SCF ubiquitin ligase complex"/>
    <property type="evidence" value="ECO:0007669"/>
    <property type="project" value="TreeGrafter"/>
</dbReference>
<evidence type="ECO:0000256" key="10">
    <source>
        <dbReference type="ARBA" id="ARBA00023273"/>
    </source>
</evidence>
<keyword evidence="7" id="KW-0282">Flagellum</keyword>
<evidence type="ECO:0000313" key="18">
    <source>
        <dbReference type="Proteomes" id="UP000515126"/>
    </source>
</evidence>
<dbReference type="KEGG" id="mcal:110295125"/>
<evidence type="ECO:0000256" key="13">
    <source>
        <dbReference type="ARBA" id="ARBA00061870"/>
    </source>
</evidence>
<evidence type="ECO:0000256" key="1">
    <source>
        <dbReference type="ARBA" id="ARBA00004300"/>
    </source>
</evidence>
<proteinExistence type="inferred from homology"/>
<keyword evidence="18" id="KW-1185">Reference proteome</keyword>
<dbReference type="AlphaFoldDB" id="A0A6P5PT10"/>
<dbReference type="Proteomes" id="UP000515126">
    <property type="component" value="Chromosome 5"/>
</dbReference>
<dbReference type="InterPro" id="IPR006553">
    <property type="entry name" value="Leu-rich_rpt_Cys-con_subtyp"/>
</dbReference>
<reference evidence="19" key="1">
    <citation type="submission" date="2025-08" db="UniProtKB">
        <authorList>
            <consortium name="RefSeq"/>
        </authorList>
    </citation>
    <scope>IDENTIFICATION</scope>
</reference>
<dbReference type="InterPro" id="IPR057207">
    <property type="entry name" value="FBXL15_LRR"/>
</dbReference>
<dbReference type="InterPro" id="IPR001810">
    <property type="entry name" value="F-box_dom"/>
</dbReference>
<keyword evidence="3" id="KW-0963">Cytoplasm</keyword>
<comment type="function">
    <text evidence="11">Substrate-recognition component of the SCF (SKP1-CUL1-F-box protein)-type E3 ubiquitin ligase complex. Component of the nexin-dynein regulatory complex (N-DRC), a key regulator of ciliary/flagellar motility which maintains the alignment and integrity of the distal axoneme and regulates microtubule sliding in motile axonemes. Specifically targets CEP192 isoform 3 for ubiquitin-mediated proteolysis and thereby acts as a regulator of microtubule nucleation activity.</text>
</comment>
<comment type="subunit">
    <text evidence="13">Component of the nexin-dynein regulatory complex (N-DRC). Directly interacts with SKP1 and CUL1. Interacts with TCTE1/DRC5.</text>
</comment>
<evidence type="ECO:0000259" key="17">
    <source>
        <dbReference type="PROSITE" id="PS50181"/>
    </source>
</evidence>
<evidence type="ECO:0000256" key="14">
    <source>
        <dbReference type="ARBA" id="ARBA00071255"/>
    </source>
</evidence>
<gene>
    <name evidence="19" type="primary">Fbxl13</name>
</gene>
<accession>A0A6P5PT10</accession>
<evidence type="ECO:0000256" key="12">
    <source>
        <dbReference type="ARBA" id="ARBA00061246"/>
    </source>
</evidence>
<keyword evidence="5" id="KW-0677">Repeat</keyword>
<keyword evidence="6" id="KW-0833">Ubl conjugation pathway</keyword>
<evidence type="ECO:0000256" key="6">
    <source>
        <dbReference type="ARBA" id="ARBA00022786"/>
    </source>
</evidence>
<name>A0A6P5PT10_MUSCR</name>
<dbReference type="Gene3D" id="3.80.10.10">
    <property type="entry name" value="Ribonuclease Inhibitor"/>
    <property type="match status" value="3"/>
</dbReference>
<dbReference type="FunFam" id="3.80.10.10:FF:000134">
    <property type="entry name" value="F-box and leucine rich repeat protein 13"/>
    <property type="match status" value="1"/>
</dbReference>
<dbReference type="GeneID" id="110295125"/>
<dbReference type="CDD" id="cd22977">
    <property type="entry name" value="DD_FBXL13"/>
    <property type="match status" value="1"/>
</dbReference>
<dbReference type="InterPro" id="IPR032675">
    <property type="entry name" value="LRR_dom_sf"/>
</dbReference>
<dbReference type="Pfam" id="PF25372">
    <property type="entry name" value="DUF7885"/>
    <property type="match status" value="2"/>
</dbReference>
<keyword evidence="8" id="KW-0969">Cilium</keyword>
<dbReference type="PANTHER" id="PTHR13318">
    <property type="entry name" value="PARTNER OF PAIRED, ISOFORM B-RELATED"/>
    <property type="match status" value="1"/>
</dbReference>
<keyword evidence="10" id="KW-0966">Cell projection</keyword>
<evidence type="ECO:0000256" key="3">
    <source>
        <dbReference type="ARBA" id="ARBA00022490"/>
    </source>
</evidence>
<evidence type="ECO:0000256" key="4">
    <source>
        <dbReference type="ARBA" id="ARBA00022614"/>
    </source>
</evidence>
<dbReference type="SMART" id="SM00256">
    <property type="entry name" value="FBOX"/>
    <property type="match status" value="1"/>
</dbReference>
<evidence type="ECO:0000256" key="16">
    <source>
        <dbReference type="ARBA" id="ARBA00083659"/>
    </source>
</evidence>
<evidence type="ECO:0000256" key="9">
    <source>
        <dbReference type="ARBA" id="ARBA00023212"/>
    </source>
</evidence>
<dbReference type="SMART" id="SM00367">
    <property type="entry name" value="LRR_CC"/>
    <property type="match status" value="14"/>
</dbReference>
<dbReference type="InterPro" id="IPR036047">
    <property type="entry name" value="F-box-like_dom_sf"/>
</dbReference>
<dbReference type="PANTHER" id="PTHR13318:SF240">
    <property type="entry name" value="F-BOX AND LEUCINE-RICH REPEAT PROTEIN 13"/>
    <property type="match status" value="1"/>
</dbReference>
<comment type="subcellular location">
    <subcellularLocation>
        <location evidence="2">Cytoplasm</location>
        <location evidence="2">Cytoskeleton</location>
        <location evidence="2">Flagellum axoneme</location>
    </subcellularLocation>
    <subcellularLocation>
        <location evidence="1">Cytoplasm</location>
        <location evidence="1">Cytoskeleton</location>
        <location evidence="1">Microtubule organizing center</location>
        <location evidence="1">Centrosome</location>
    </subcellularLocation>
</comment>
<keyword evidence="9" id="KW-0206">Cytoskeleton</keyword>
<evidence type="ECO:0000256" key="11">
    <source>
        <dbReference type="ARBA" id="ARBA00058421"/>
    </source>
</evidence>
<dbReference type="CTD" id="222235"/>
<evidence type="ECO:0000256" key="7">
    <source>
        <dbReference type="ARBA" id="ARBA00022846"/>
    </source>
</evidence>
<protein>
    <recommendedName>
        <fullName evidence="14">F-box and leucine-rich repeat protein 13</fullName>
    </recommendedName>
    <alternativeName>
        <fullName evidence="15">Dynein regulatory complex subunit 6</fullName>
    </alternativeName>
    <alternativeName>
        <fullName evidence="16">F-box/LRR-repeat protein 13</fullName>
    </alternativeName>
</protein>
<dbReference type="SUPFAM" id="SSF52047">
    <property type="entry name" value="RNI-like"/>
    <property type="match status" value="2"/>
</dbReference>
<feature type="domain" description="F-box" evidence="17">
    <location>
        <begin position="242"/>
        <end position="288"/>
    </location>
</feature>